<dbReference type="EMBL" id="JNFH02000039">
    <property type="protein sequence ID" value="KKF39540.1"/>
    <property type="molecule type" value="Genomic_DNA"/>
</dbReference>
<evidence type="ECO:0000313" key="3">
    <source>
        <dbReference type="Proteomes" id="UP000053331"/>
    </source>
</evidence>
<dbReference type="SUPFAM" id="SSF48208">
    <property type="entry name" value="Six-hairpin glycosidases"/>
    <property type="match status" value="1"/>
</dbReference>
<name>A0A0F8AXW7_9EURY</name>
<sequence length="114" mass="12208">SRASAASTICAPAPTAPTLSAAPTRTPLEPDALLETMAGFGNSGRMLPEQVWDREHPTDYGWEFGEGTGGATPLAWSMAGFIRLAHGVDAGEPVETPTVVRDRYVEREARPRRS</sequence>
<dbReference type="Proteomes" id="UP000053331">
    <property type="component" value="Unassembled WGS sequence"/>
</dbReference>
<dbReference type="InterPro" id="IPR012341">
    <property type="entry name" value="6hp_glycosidase-like_sf"/>
</dbReference>
<dbReference type="AlphaFoldDB" id="A0A0F8AXW7"/>
<comment type="caution">
    <text evidence="2">The sequence shown here is derived from an EMBL/GenBank/DDBJ whole genome shotgun (WGS) entry which is preliminary data.</text>
</comment>
<feature type="compositionally biased region" description="Low complexity" evidence="1">
    <location>
        <begin position="11"/>
        <end position="26"/>
    </location>
</feature>
<dbReference type="Gene3D" id="1.50.10.10">
    <property type="match status" value="1"/>
</dbReference>
<proteinExistence type="predicted"/>
<evidence type="ECO:0008006" key="4">
    <source>
        <dbReference type="Google" id="ProtNLM"/>
    </source>
</evidence>
<organism evidence="2 3">
    <name type="scientific">Halorubrum saccharovorum</name>
    <dbReference type="NCBI Taxonomy" id="2248"/>
    <lineage>
        <taxon>Archaea</taxon>
        <taxon>Methanobacteriati</taxon>
        <taxon>Methanobacteriota</taxon>
        <taxon>Stenosarchaea group</taxon>
        <taxon>Halobacteria</taxon>
        <taxon>Halobacteriales</taxon>
        <taxon>Haloferacaceae</taxon>
        <taxon>Halorubrum</taxon>
    </lineage>
</organism>
<keyword evidence="3" id="KW-1185">Reference proteome</keyword>
<feature type="region of interest" description="Disordered" evidence="1">
    <location>
        <begin position="1"/>
        <end position="26"/>
    </location>
</feature>
<evidence type="ECO:0000256" key="1">
    <source>
        <dbReference type="SAM" id="MobiDB-lite"/>
    </source>
</evidence>
<protein>
    <recommendedName>
        <fullName evidence="4">Glucan 1,4-alpha-glucosidase</fullName>
    </recommendedName>
</protein>
<dbReference type="GO" id="GO:0005975">
    <property type="term" value="P:carbohydrate metabolic process"/>
    <property type="evidence" value="ECO:0007669"/>
    <property type="project" value="InterPro"/>
</dbReference>
<evidence type="ECO:0000313" key="2">
    <source>
        <dbReference type="EMBL" id="KKF39540.1"/>
    </source>
</evidence>
<feature type="non-terminal residue" evidence="2">
    <location>
        <position position="1"/>
    </location>
</feature>
<dbReference type="InterPro" id="IPR008928">
    <property type="entry name" value="6-hairpin_glycosidase_sf"/>
</dbReference>
<reference evidence="2 3" key="1">
    <citation type="journal article" date="2015" name="Genome Announc.">
        <title>Draft genome sequence of a Halorubrum H3 strain isolated from the burlinskoye salt lake (Altai Krai, Russia).</title>
        <authorList>
            <person name="Rozanov A.S."/>
            <person name="Bryanskaya A.V."/>
            <person name="Malup T.K."/>
            <person name="Kotenko A.V."/>
            <person name="Peltek S.E."/>
        </authorList>
    </citation>
    <scope>NUCLEOTIDE SEQUENCE [LARGE SCALE GENOMIC DNA]</scope>
    <source>
        <strain evidence="2 3">H3</strain>
    </source>
</reference>
<gene>
    <name evidence="2" type="ORF">FK85_27685</name>
</gene>
<accession>A0A0F8AXW7</accession>